<accession>A0A158DGV2</accession>
<reference evidence="1" key="1">
    <citation type="submission" date="2016-01" db="EMBL/GenBank/DDBJ databases">
        <authorList>
            <person name="Peeters C."/>
        </authorList>
    </citation>
    <scope>NUCLEOTIDE SEQUENCE [LARGE SCALE GENOMIC DNA]</scope>
    <source>
        <strain evidence="1">LMG 29326</strain>
    </source>
</reference>
<dbReference type="InterPro" id="IPR052732">
    <property type="entry name" value="Cell-binding_unc_protein"/>
</dbReference>
<comment type="caution">
    <text evidence="1">The sequence shown here is derived from an EMBL/GenBank/DDBJ whole genome shotgun (WGS) entry which is preliminary data.</text>
</comment>
<dbReference type="STRING" id="1777144.AWB83_05447"/>
<organism evidence="1 2">
    <name type="scientific">Caballeronia ptereochthonis</name>
    <dbReference type="NCBI Taxonomy" id="1777144"/>
    <lineage>
        <taxon>Bacteria</taxon>
        <taxon>Pseudomonadati</taxon>
        <taxon>Pseudomonadota</taxon>
        <taxon>Betaproteobacteria</taxon>
        <taxon>Burkholderiales</taxon>
        <taxon>Burkholderiaceae</taxon>
        <taxon>Caballeronia</taxon>
    </lineage>
</organism>
<dbReference type="AlphaFoldDB" id="A0A158DGV2"/>
<dbReference type="Gene3D" id="3.40.50.300">
    <property type="entry name" value="P-loop containing nucleotide triphosphate hydrolases"/>
    <property type="match status" value="1"/>
</dbReference>
<dbReference type="Pfam" id="PF13671">
    <property type="entry name" value="AAA_33"/>
    <property type="match status" value="1"/>
</dbReference>
<dbReference type="EMBL" id="FCOB02000031">
    <property type="protein sequence ID" value="SAK93849.1"/>
    <property type="molecule type" value="Genomic_DNA"/>
</dbReference>
<proteinExistence type="predicted"/>
<dbReference type="Proteomes" id="UP000054978">
    <property type="component" value="Unassembled WGS sequence"/>
</dbReference>
<gene>
    <name evidence="1" type="ORF">AWB83_05447</name>
</gene>
<keyword evidence="2" id="KW-1185">Reference proteome</keyword>
<dbReference type="PANTHER" id="PTHR43883:SF1">
    <property type="entry name" value="GLUCONOKINASE"/>
    <property type="match status" value="1"/>
</dbReference>
<dbReference type="InterPro" id="IPR027417">
    <property type="entry name" value="P-loop_NTPase"/>
</dbReference>
<evidence type="ECO:0000313" key="2">
    <source>
        <dbReference type="Proteomes" id="UP000054978"/>
    </source>
</evidence>
<dbReference type="SUPFAM" id="SSF52540">
    <property type="entry name" value="P-loop containing nucleoside triphosphate hydrolases"/>
    <property type="match status" value="1"/>
</dbReference>
<name>A0A158DGV2_9BURK</name>
<evidence type="ECO:0000313" key="1">
    <source>
        <dbReference type="EMBL" id="SAK93849.1"/>
    </source>
</evidence>
<dbReference type="PANTHER" id="PTHR43883">
    <property type="entry name" value="SLR0207 PROTEIN"/>
    <property type="match status" value="1"/>
</dbReference>
<protein>
    <submittedName>
        <fullName evidence="1">Uncharacterized protein</fullName>
    </submittedName>
</protein>
<sequence length="271" mass="30044">MDLEAQGCDALAARALTAWLLATGDYAGLRALRLYIVYRALVRALVETLKSHDADARRYLDLASRTARGSSPCLLLCHGFSGSGKSRASESLAPLIGAVRLVSDIERKRTTSFSPPDFERLPGETYDPDSIDRHYDHLLTLTRHVLDAGLATLVDATFLNRVHRERFVRLASELAVPVLILDFQAPDATLIARVAARARSARAFSDADVSVLDLQRLHAEPLSRDEQGITAAIRTDVDPAMFDDRAYWRELLARLDRLRRRAACPPQAELT</sequence>